<feature type="compositionally biased region" description="Low complexity" evidence="1">
    <location>
        <begin position="85"/>
        <end position="107"/>
    </location>
</feature>
<sequence>MILTDVGLSVVNLIRAALDRGSGGQQQARLEAHHPVSANDKQSPTAHGDEPAHSGDDVVFEGETKGVPDLRADRCQTITSEYVASNGLSSRLSSGTSKGLSSSNDQPRTPPPSHQQQTRTTTSSETD</sequence>
<accession>A0A0L0FWA6</accession>
<evidence type="ECO:0000313" key="2">
    <source>
        <dbReference type="EMBL" id="KNC80934.1"/>
    </source>
</evidence>
<feature type="region of interest" description="Disordered" evidence="1">
    <location>
        <begin position="20"/>
        <end position="127"/>
    </location>
</feature>
<proteinExistence type="predicted"/>
<dbReference type="RefSeq" id="XP_014154836.1">
    <property type="nucleotide sequence ID" value="XM_014299361.1"/>
</dbReference>
<protein>
    <submittedName>
        <fullName evidence="2">Uncharacterized protein</fullName>
    </submittedName>
</protein>
<keyword evidence="3" id="KW-1185">Reference proteome</keyword>
<feature type="compositionally biased region" description="Basic and acidic residues" evidence="1">
    <location>
        <begin position="47"/>
        <end position="74"/>
    </location>
</feature>
<gene>
    <name evidence="2" type="ORF">SARC_06722</name>
</gene>
<evidence type="ECO:0000256" key="1">
    <source>
        <dbReference type="SAM" id="MobiDB-lite"/>
    </source>
</evidence>
<dbReference type="GeneID" id="25907226"/>
<feature type="compositionally biased region" description="Low complexity" evidence="1">
    <location>
        <begin position="114"/>
        <end position="127"/>
    </location>
</feature>
<evidence type="ECO:0000313" key="3">
    <source>
        <dbReference type="Proteomes" id="UP000054560"/>
    </source>
</evidence>
<reference evidence="2 3" key="1">
    <citation type="submission" date="2011-02" db="EMBL/GenBank/DDBJ databases">
        <title>The Genome Sequence of Sphaeroforma arctica JP610.</title>
        <authorList>
            <consortium name="The Broad Institute Genome Sequencing Platform"/>
            <person name="Russ C."/>
            <person name="Cuomo C."/>
            <person name="Young S.K."/>
            <person name="Zeng Q."/>
            <person name="Gargeya S."/>
            <person name="Alvarado L."/>
            <person name="Berlin A."/>
            <person name="Chapman S.B."/>
            <person name="Chen Z."/>
            <person name="Freedman E."/>
            <person name="Gellesch M."/>
            <person name="Goldberg J."/>
            <person name="Griggs A."/>
            <person name="Gujja S."/>
            <person name="Heilman E."/>
            <person name="Heiman D."/>
            <person name="Howarth C."/>
            <person name="Mehta T."/>
            <person name="Neiman D."/>
            <person name="Pearson M."/>
            <person name="Roberts A."/>
            <person name="Saif S."/>
            <person name="Shea T."/>
            <person name="Shenoy N."/>
            <person name="Sisk P."/>
            <person name="Stolte C."/>
            <person name="Sykes S."/>
            <person name="White J."/>
            <person name="Yandava C."/>
            <person name="Burger G."/>
            <person name="Gray M.W."/>
            <person name="Holland P.W.H."/>
            <person name="King N."/>
            <person name="Lang F.B.F."/>
            <person name="Roger A.J."/>
            <person name="Ruiz-Trillo I."/>
            <person name="Haas B."/>
            <person name="Nusbaum C."/>
            <person name="Birren B."/>
        </authorList>
    </citation>
    <scope>NUCLEOTIDE SEQUENCE [LARGE SCALE GENOMIC DNA]</scope>
    <source>
        <strain evidence="2 3">JP610</strain>
    </source>
</reference>
<dbReference type="AlphaFoldDB" id="A0A0L0FWA6"/>
<organism evidence="2 3">
    <name type="scientific">Sphaeroforma arctica JP610</name>
    <dbReference type="NCBI Taxonomy" id="667725"/>
    <lineage>
        <taxon>Eukaryota</taxon>
        <taxon>Ichthyosporea</taxon>
        <taxon>Ichthyophonida</taxon>
        <taxon>Sphaeroforma</taxon>
    </lineage>
</organism>
<dbReference type="EMBL" id="KQ242088">
    <property type="protein sequence ID" value="KNC80934.1"/>
    <property type="molecule type" value="Genomic_DNA"/>
</dbReference>
<name>A0A0L0FWA6_9EUKA</name>
<dbReference type="Proteomes" id="UP000054560">
    <property type="component" value="Unassembled WGS sequence"/>
</dbReference>